<sequence>MQLYYDNGRGQLMPNTLKMFKERHAEFLTALQLADDEFRCTSDPKKWWARSVAKAKADSILKHLDQVLMSMEVYEKYFARYTAMKACVLYEASEFLMDKSVGDAIQVLKKAHKLLYPLLPISEVYFLYFCTIVNYVELSLSVNSPLDPLIQMLEEAIQIHELGGQPKVLFTCNKLFSSFHKINASKEAEQLLEQNITRIYQLLVTLYICNMDTEKYVKCEHFLLKRELKQNKYNIYDWINRTTILSKILITENDFRNARHHLAMASVQYNKHLAKTMPNVNEEKMKLRKTEETLATGWIKYGLKLLTQSKNAMLAKYSQGDVPITVINSSEENRKNKLEVLIERTISEHSTQILHEINEKIAGEDKDSEEINSEFVGNKDGSSLIDKALLLEPQDTIANKLSDALRKYSYVDLRFPGQEVVNFEKRIPRSIIDSPKEAADVLIFLLPWIDLLRKLIRISAKPVKFAESVLELNDLFKMLVFFQPNPEQQYELHKERQVELELLAWLLKKEEDPTMVDTEIIVARELSIAHYQLTEMNLKRVKQLEKETASLKSKSL</sequence>
<evidence type="ECO:0000256" key="1">
    <source>
        <dbReference type="ARBA" id="ARBA00004245"/>
    </source>
</evidence>
<evidence type="ECO:0000256" key="2">
    <source>
        <dbReference type="ARBA" id="ARBA00010305"/>
    </source>
</evidence>
<evidence type="ECO:0000313" key="6">
    <source>
        <dbReference type="EMBL" id="KAK9508736.1"/>
    </source>
</evidence>
<evidence type="ECO:0000256" key="3">
    <source>
        <dbReference type="ARBA" id="ARBA00016840"/>
    </source>
</evidence>
<evidence type="ECO:0000256" key="5">
    <source>
        <dbReference type="ARBA" id="ARBA00023212"/>
    </source>
</evidence>
<accession>A0AAW1DDE1</accession>
<keyword evidence="7" id="KW-1185">Reference proteome</keyword>
<dbReference type="Pfam" id="PF12309">
    <property type="entry name" value="KBP_C"/>
    <property type="match status" value="1"/>
</dbReference>
<comment type="subcellular location">
    <subcellularLocation>
        <location evidence="1">Cytoplasm</location>
        <location evidence="1">Cytoskeleton</location>
    </subcellularLocation>
</comment>
<dbReference type="PANTHER" id="PTHR46321:SF1">
    <property type="entry name" value="KIF-BINDING PROTEIN"/>
    <property type="match status" value="1"/>
</dbReference>
<reference evidence="6 7" key="1">
    <citation type="submission" date="2022-12" db="EMBL/GenBank/DDBJ databases">
        <title>Chromosome-level genome assembly of true bugs.</title>
        <authorList>
            <person name="Ma L."/>
            <person name="Li H."/>
        </authorList>
    </citation>
    <scope>NUCLEOTIDE SEQUENCE [LARGE SCALE GENOMIC DNA]</scope>
    <source>
        <strain evidence="6">Lab_2022b</strain>
    </source>
</reference>
<dbReference type="GO" id="GO:0005856">
    <property type="term" value="C:cytoskeleton"/>
    <property type="evidence" value="ECO:0007669"/>
    <property type="project" value="UniProtKB-SubCell"/>
</dbReference>
<dbReference type="Proteomes" id="UP001461498">
    <property type="component" value="Unassembled WGS sequence"/>
</dbReference>
<evidence type="ECO:0000313" key="7">
    <source>
        <dbReference type="Proteomes" id="UP001461498"/>
    </source>
</evidence>
<dbReference type="PANTHER" id="PTHR46321">
    <property type="entry name" value="KIF1-BINDING PROTEIN"/>
    <property type="match status" value="1"/>
</dbReference>
<organism evidence="6 7">
    <name type="scientific">Rhynocoris fuscipes</name>
    <dbReference type="NCBI Taxonomy" id="488301"/>
    <lineage>
        <taxon>Eukaryota</taxon>
        <taxon>Metazoa</taxon>
        <taxon>Ecdysozoa</taxon>
        <taxon>Arthropoda</taxon>
        <taxon>Hexapoda</taxon>
        <taxon>Insecta</taxon>
        <taxon>Pterygota</taxon>
        <taxon>Neoptera</taxon>
        <taxon>Paraneoptera</taxon>
        <taxon>Hemiptera</taxon>
        <taxon>Heteroptera</taxon>
        <taxon>Panheteroptera</taxon>
        <taxon>Cimicomorpha</taxon>
        <taxon>Reduviidae</taxon>
        <taxon>Harpactorinae</taxon>
        <taxon>Harpactorini</taxon>
        <taxon>Rhynocoris</taxon>
    </lineage>
</organism>
<dbReference type="InterPro" id="IPR022083">
    <property type="entry name" value="KBP"/>
</dbReference>
<dbReference type="AlphaFoldDB" id="A0AAW1DDE1"/>
<name>A0AAW1DDE1_9HEMI</name>
<protein>
    <recommendedName>
        <fullName evidence="3">KIF-binding protein</fullName>
    </recommendedName>
</protein>
<keyword evidence="5" id="KW-0206">Cytoskeleton</keyword>
<dbReference type="EMBL" id="JAPXFL010000003">
    <property type="protein sequence ID" value="KAK9508736.1"/>
    <property type="molecule type" value="Genomic_DNA"/>
</dbReference>
<keyword evidence="4" id="KW-0963">Cytoplasm</keyword>
<comment type="similarity">
    <text evidence="2">Belongs to the KIF-binding protein family.</text>
</comment>
<gene>
    <name evidence="6" type="ORF">O3M35_006223</name>
</gene>
<evidence type="ECO:0000256" key="4">
    <source>
        <dbReference type="ARBA" id="ARBA00022490"/>
    </source>
</evidence>
<comment type="caution">
    <text evidence="6">The sequence shown here is derived from an EMBL/GenBank/DDBJ whole genome shotgun (WGS) entry which is preliminary data.</text>
</comment>
<proteinExistence type="inferred from homology"/>